<organism evidence="1 2">
    <name type="scientific">Carya illinoinensis</name>
    <name type="common">Pecan</name>
    <dbReference type="NCBI Taxonomy" id="32201"/>
    <lineage>
        <taxon>Eukaryota</taxon>
        <taxon>Viridiplantae</taxon>
        <taxon>Streptophyta</taxon>
        <taxon>Embryophyta</taxon>
        <taxon>Tracheophyta</taxon>
        <taxon>Spermatophyta</taxon>
        <taxon>Magnoliopsida</taxon>
        <taxon>eudicotyledons</taxon>
        <taxon>Gunneridae</taxon>
        <taxon>Pentapetalae</taxon>
        <taxon>rosids</taxon>
        <taxon>fabids</taxon>
        <taxon>Fagales</taxon>
        <taxon>Juglandaceae</taxon>
        <taxon>Carya</taxon>
    </lineage>
</organism>
<accession>A0A8T1P7E3</accession>
<proteinExistence type="predicted"/>
<dbReference type="EMBL" id="CM031818">
    <property type="protein sequence ID" value="KAG6639879.1"/>
    <property type="molecule type" value="Genomic_DNA"/>
</dbReference>
<comment type="caution">
    <text evidence="1">The sequence shown here is derived from an EMBL/GenBank/DDBJ whole genome shotgun (WGS) entry which is preliminary data.</text>
</comment>
<dbReference type="AlphaFoldDB" id="A0A8T1P7E3"/>
<reference evidence="1" key="1">
    <citation type="submission" date="2020-12" db="EMBL/GenBank/DDBJ databases">
        <title>WGS assembly of Carya illinoinensis cv. Pawnee.</title>
        <authorList>
            <person name="Platts A."/>
            <person name="Shu S."/>
            <person name="Wright S."/>
            <person name="Barry K."/>
            <person name="Edger P."/>
            <person name="Pires J.C."/>
            <person name="Schmutz J."/>
        </authorList>
    </citation>
    <scope>NUCLEOTIDE SEQUENCE</scope>
    <source>
        <tissue evidence="1">Leaf</tissue>
    </source>
</reference>
<evidence type="ECO:0000313" key="1">
    <source>
        <dbReference type="EMBL" id="KAG6639879.1"/>
    </source>
</evidence>
<keyword evidence="2" id="KW-1185">Reference proteome</keyword>
<name>A0A8T1P7E3_CARIL</name>
<evidence type="ECO:0000313" key="2">
    <source>
        <dbReference type="Proteomes" id="UP000811609"/>
    </source>
</evidence>
<gene>
    <name evidence="1" type="ORF">CIPAW_10G132400</name>
</gene>
<sequence length="78" mass="8270">MENGTVEKGVCSSESVNGSPDIWSCKDSHSLSIDHLVAMVHGIFGRLKCGNGLLVSSFGSLLPGIKEHCLRSDLVLLS</sequence>
<protein>
    <submittedName>
        <fullName evidence="1">Uncharacterized protein</fullName>
    </submittedName>
</protein>
<dbReference type="Proteomes" id="UP000811609">
    <property type="component" value="Chromosome 10"/>
</dbReference>